<feature type="region of interest" description="Disordered" evidence="2">
    <location>
        <begin position="1193"/>
        <end position="1255"/>
    </location>
</feature>
<feature type="domain" description="ZU5" evidence="5">
    <location>
        <begin position="568"/>
        <end position="724"/>
    </location>
</feature>
<dbReference type="InterPro" id="IPR000906">
    <property type="entry name" value="ZU5_dom"/>
</dbReference>
<feature type="compositionally biased region" description="Basic and acidic residues" evidence="2">
    <location>
        <begin position="1236"/>
        <end position="1248"/>
    </location>
</feature>
<reference evidence="6 7" key="1">
    <citation type="submission" date="2024-04" db="EMBL/GenBank/DDBJ databases">
        <authorList>
            <consortium name="Genoscope - CEA"/>
            <person name="William W."/>
        </authorList>
    </citation>
    <scope>NUCLEOTIDE SEQUENCE [LARGE SCALE GENOMIC DNA]</scope>
</reference>
<feature type="region of interest" description="Disordered" evidence="2">
    <location>
        <begin position="1006"/>
        <end position="1026"/>
    </location>
</feature>
<proteinExistence type="predicted"/>
<feature type="compositionally biased region" description="Polar residues" evidence="2">
    <location>
        <begin position="1132"/>
        <end position="1145"/>
    </location>
</feature>
<feature type="disulfide bond" evidence="1">
    <location>
        <begin position="91"/>
        <end position="104"/>
    </location>
</feature>
<dbReference type="InterPro" id="IPR001368">
    <property type="entry name" value="TNFR/NGFR_Cys_rich_reg"/>
</dbReference>
<dbReference type="Pfam" id="PF00791">
    <property type="entry name" value="ZU5"/>
    <property type="match status" value="1"/>
</dbReference>
<feature type="region of interest" description="Disordered" evidence="2">
    <location>
        <begin position="1113"/>
        <end position="1172"/>
    </location>
</feature>
<keyword evidence="1" id="KW-1015">Disulfide bond</keyword>
<comment type="caution">
    <text evidence="6">The sequence shown here is derived from an EMBL/GenBank/DDBJ whole genome shotgun (WGS) entry which is preliminary data.</text>
</comment>
<dbReference type="PROSITE" id="PS51145">
    <property type="entry name" value="ZU5"/>
    <property type="match status" value="1"/>
</dbReference>
<name>A0AAV2GX26_LYMST</name>
<dbReference type="Proteomes" id="UP001497497">
    <property type="component" value="Unassembled WGS sequence"/>
</dbReference>
<evidence type="ECO:0000256" key="1">
    <source>
        <dbReference type="PROSITE-ProRule" id="PRU00206"/>
    </source>
</evidence>
<dbReference type="AlphaFoldDB" id="A0AAV2GX26"/>
<dbReference type="EMBL" id="CAXITT010000001">
    <property type="protein sequence ID" value="CAL1525923.1"/>
    <property type="molecule type" value="Genomic_DNA"/>
</dbReference>
<evidence type="ECO:0000313" key="7">
    <source>
        <dbReference type="Proteomes" id="UP001497497"/>
    </source>
</evidence>
<comment type="caution">
    <text evidence="1">Lacks conserved residue(s) required for the propagation of feature annotation.</text>
</comment>
<protein>
    <recommendedName>
        <fullName evidence="8">Netrin receptor UNC5</fullName>
    </recommendedName>
</protein>
<accession>A0AAV2GX26</accession>
<feature type="compositionally biased region" description="Polar residues" evidence="2">
    <location>
        <begin position="1152"/>
        <end position="1169"/>
    </location>
</feature>
<feature type="disulfide bond" evidence="1">
    <location>
        <begin position="94"/>
        <end position="112"/>
    </location>
</feature>
<dbReference type="PROSITE" id="PS00652">
    <property type="entry name" value="TNFR_NGFR_1"/>
    <property type="match status" value="1"/>
</dbReference>
<evidence type="ECO:0008006" key="8">
    <source>
        <dbReference type="Google" id="ProtNLM"/>
    </source>
</evidence>
<feature type="repeat" description="TNFR-Cys" evidence="1">
    <location>
        <begin position="75"/>
        <end position="112"/>
    </location>
</feature>
<feature type="compositionally biased region" description="Low complexity" evidence="2">
    <location>
        <begin position="1118"/>
        <end position="1131"/>
    </location>
</feature>
<organism evidence="6 7">
    <name type="scientific">Lymnaea stagnalis</name>
    <name type="common">Great pond snail</name>
    <name type="synonym">Helix stagnalis</name>
    <dbReference type="NCBI Taxonomy" id="6523"/>
    <lineage>
        <taxon>Eukaryota</taxon>
        <taxon>Metazoa</taxon>
        <taxon>Spiralia</taxon>
        <taxon>Lophotrochozoa</taxon>
        <taxon>Mollusca</taxon>
        <taxon>Gastropoda</taxon>
        <taxon>Heterobranchia</taxon>
        <taxon>Euthyneura</taxon>
        <taxon>Panpulmonata</taxon>
        <taxon>Hygrophila</taxon>
        <taxon>Lymnaeoidea</taxon>
        <taxon>Lymnaeidae</taxon>
        <taxon>Lymnaea</taxon>
    </lineage>
</organism>
<gene>
    <name evidence="6" type="ORF">GSLYS_00000100001</name>
</gene>
<dbReference type="PROSITE" id="PS50050">
    <property type="entry name" value="TNFR_NGFR_2"/>
    <property type="match status" value="1"/>
</dbReference>
<keyword evidence="7" id="KW-1185">Reference proteome</keyword>
<sequence length="1255" mass="142725">MLTLLLFLTDTEVETERSTVNMSKISWLTSHCLLLISLLLSLKASDVTERSLLLSGFVVNVSKGYNENIRTLIVSCKDHYYKNRDGKCEPCRLCVPPEATLLYCSSNRDTICRQLKLKWTKSENFLGILNKIQVEKFPNWKPDTTQIKSPQIYFKMLAKKRRKRQNNGHNDHFNVRRKNETKSFESTTVTATRYRANFENGIELPDTGKESTGTSSWVYITIGVGLVVMLVVIFMATMLYRRRKRSQRNSDRAETVSPPESYIACPTTVQTANERISECNMHNTYEENRRGRSFKDYHDSGDVYELKSLTSDRPRVERSRNIGSMDANAYTYDSWNRSISKSRDSSAEMEKSFRPDLKQFQALPRVKMINSASSTHSSDTTSSFLLSCVGHSEPAEPIRKGHIFRPCSDDKLRGGNVEFDRRYEDVFVNNDLRSKSCKPTLPPRERSTEQMTDRNFQRHPRGVHIGVSKAKGSQECNRNVQKVSSHHSARSYISIPPTIPSENYVEAGTDNLSIHSELSTPPGKMEWLTKSLKFFPKNELGSYQSSLGTQTDSDVAEPKCKTVFGTQWQFGGSFSSSGGIMQAKNSDVALYVPSNAIPRGEFVDIFGAVFIETQEIRKKFEFPAGESLITPLVEYHAEPSANFQRPLCIQLPHSLPDDFETSHIKVYTFTTDDRGRVLSLRCVPFKNKVNDDKNPDGYWEKSSDARTLDITTKHFSGYFCSLCETSSLPSICTMVFGSHVQMNPTRREVRVMLYIWDRRLTIRDYLERFRKLESDVDRQLLTDMQVPLLDSASSESRLVMKMEPMGEDKERTSWRHICRPNSKWPLFKPLQVRKLSEIVHCCRQTDPIRVEWALENVPNQMPSSVFQCCIDIMHAHESTQDYETAMREDSDDLIRTFYIRDLKVTGVEEPPKSQEFHRVDIKRTLSEVMDTEETERLCQEFGITTRDIGNFRKKFSASDILQINLVEECARRQGQENFMQKLPMVLEKLRMTRVLHELEDRKVKLEGIFPPQPKRPSHAATTTQDTTKVKQCTEVVQMGSMTEAKSLYNVSECSGHPSDPSSKNVNKPTACRREQRTKSCQECPDLRVNLNQHELSKVSTISCDGGTKCQCAEKTRTSSSGSDSVLKDSSVQSELQSYPTPTSSLLAERGTDQSCLDSGRSASYTQTMPVNKDLLPGYPKSLVAAELQDDLQISDSGPHAIPHPENGMTHSHGDRPHSSSSNRTVSAPKKSSSKPRLPDLEQTQKKELYAVQTIV</sequence>
<evidence type="ECO:0000256" key="3">
    <source>
        <dbReference type="SAM" id="Phobius"/>
    </source>
</evidence>
<keyword evidence="3" id="KW-1133">Transmembrane helix</keyword>
<feature type="transmembrane region" description="Helical" evidence="3">
    <location>
        <begin position="217"/>
        <end position="240"/>
    </location>
</feature>
<feature type="domain" description="TNFR-Cys" evidence="4">
    <location>
        <begin position="75"/>
        <end position="112"/>
    </location>
</feature>
<evidence type="ECO:0000313" key="6">
    <source>
        <dbReference type="EMBL" id="CAL1525923.1"/>
    </source>
</evidence>
<evidence type="ECO:0000256" key="2">
    <source>
        <dbReference type="SAM" id="MobiDB-lite"/>
    </source>
</evidence>
<feature type="region of interest" description="Disordered" evidence="2">
    <location>
        <begin position="1050"/>
        <end position="1076"/>
    </location>
</feature>
<keyword evidence="3" id="KW-0812">Transmembrane</keyword>
<evidence type="ECO:0000259" key="4">
    <source>
        <dbReference type="PROSITE" id="PS50050"/>
    </source>
</evidence>
<feature type="transmembrane region" description="Helical" evidence="3">
    <location>
        <begin position="25"/>
        <end position="42"/>
    </location>
</feature>
<evidence type="ECO:0000259" key="5">
    <source>
        <dbReference type="PROSITE" id="PS51145"/>
    </source>
</evidence>
<keyword evidence="3" id="KW-0472">Membrane</keyword>
<dbReference type="Gene3D" id="2.60.220.30">
    <property type="match status" value="1"/>
</dbReference>